<dbReference type="InterPro" id="IPR036097">
    <property type="entry name" value="HisK_dim/P_sf"/>
</dbReference>
<dbReference type="CDD" id="cd00082">
    <property type="entry name" value="HisKA"/>
    <property type="match status" value="1"/>
</dbReference>
<dbReference type="CDD" id="cd00075">
    <property type="entry name" value="HATPase"/>
    <property type="match status" value="1"/>
</dbReference>
<dbReference type="InterPro" id="IPR003594">
    <property type="entry name" value="HATPase_dom"/>
</dbReference>
<evidence type="ECO:0000256" key="9">
    <source>
        <dbReference type="SAM" id="MobiDB-lite"/>
    </source>
</evidence>
<dbReference type="EMBL" id="JAUZEE010000011">
    <property type="protein sequence ID" value="MDP4302418.1"/>
    <property type="molecule type" value="Genomic_DNA"/>
</dbReference>
<reference evidence="12 13" key="1">
    <citation type="submission" date="2023-08" db="EMBL/GenBank/DDBJ databases">
        <authorList>
            <person name="Roldan D.M."/>
            <person name="Menes R.J."/>
        </authorList>
    </citation>
    <scope>NUCLEOTIDE SEQUENCE [LARGE SCALE GENOMIC DNA]</scope>
    <source>
        <strain evidence="12 13">CCM 2812</strain>
    </source>
</reference>
<dbReference type="RefSeq" id="WP_305750955.1">
    <property type="nucleotide sequence ID" value="NZ_JAUZEE010000011.1"/>
</dbReference>
<dbReference type="InterPro" id="IPR036890">
    <property type="entry name" value="HATPase_C_sf"/>
</dbReference>
<dbReference type="Gene3D" id="1.10.287.130">
    <property type="match status" value="1"/>
</dbReference>
<keyword evidence="5" id="KW-0547">Nucleotide-binding</keyword>
<dbReference type="Pfam" id="PF02518">
    <property type="entry name" value="HATPase_c"/>
    <property type="match status" value="1"/>
</dbReference>
<dbReference type="GO" id="GO:0016301">
    <property type="term" value="F:kinase activity"/>
    <property type="evidence" value="ECO:0007669"/>
    <property type="project" value="UniProtKB-KW"/>
</dbReference>
<feature type="transmembrane region" description="Helical" evidence="10">
    <location>
        <begin position="20"/>
        <end position="41"/>
    </location>
</feature>
<proteinExistence type="predicted"/>
<dbReference type="PROSITE" id="PS50109">
    <property type="entry name" value="HIS_KIN"/>
    <property type="match status" value="1"/>
</dbReference>
<dbReference type="Pfam" id="PF00512">
    <property type="entry name" value="HisKA"/>
    <property type="match status" value="1"/>
</dbReference>
<evidence type="ECO:0000313" key="13">
    <source>
        <dbReference type="Proteomes" id="UP001235760"/>
    </source>
</evidence>
<keyword evidence="10" id="KW-0472">Membrane</keyword>
<feature type="region of interest" description="Disordered" evidence="9">
    <location>
        <begin position="442"/>
        <end position="470"/>
    </location>
</feature>
<evidence type="ECO:0000256" key="8">
    <source>
        <dbReference type="ARBA" id="ARBA00023012"/>
    </source>
</evidence>
<keyword evidence="3" id="KW-0597">Phosphoprotein</keyword>
<dbReference type="PRINTS" id="PR00344">
    <property type="entry name" value="BCTRLSENSOR"/>
</dbReference>
<sequence>MRWLKLVKGDTSDDFPLVRWFSLVSLLAVTVVSVSMALVLARFLESRLLDHDAELSRDFVQNIVETQNVGNDFLSGGDAVRSASFAEFFQHVATMNDVLRSNVYGLDRRVLWSSDPALIGRYFDRNDELEHALKGELVWERGEVATVGSLSKGEHMRLGGARAKFVENYLPVFLGEGELRRQVGVVELYRVPTHLNETLQMGTMLVWICSLLGGTVLYLSTLGLVRKASELMHEQRRRLVEADALALVGEIAAATAHSIRNPLASIRSTAELQREIGAMPPEMCNETIVHVDRIERLVRTLLTYTRDPAEVLGEADPGEILRGAAEHYRPAFDGQNKHLVLDWSGRLPNVRGDVVLLQQVLNSLLSNALEASGPQATVTVRAETADEMVRIQVQDRGEGMPAETLANVFKPFFTTKPRGLGMGLALVKRVLDRLGGSVRIESRPGEGTTVTLHLPLAQPRAPSDAATPRP</sequence>
<evidence type="ECO:0000256" key="6">
    <source>
        <dbReference type="ARBA" id="ARBA00022777"/>
    </source>
</evidence>
<comment type="catalytic activity">
    <reaction evidence="1">
        <text>ATP + protein L-histidine = ADP + protein N-phospho-L-histidine.</text>
        <dbReference type="EC" id="2.7.13.3"/>
    </reaction>
</comment>
<dbReference type="SMART" id="SM00388">
    <property type="entry name" value="HisKA"/>
    <property type="match status" value="1"/>
</dbReference>
<dbReference type="InterPro" id="IPR005467">
    <property type="entry name" value="His_kinase_dom"/>
</dbReference>
<dbReference type="SUPFAM" id="SSF55874">
    <property type="entry name" value="ATPase domain of HSP90 chaperone/DNA topoisomerase II/histidine kinase"/>
    <property type="match status" value="1"/>
</dbReference>
<dbReference type="EC" id="2.7.13.3" evidence="2"/>
<dbReference type="InterPro" id="IPR003661">
    <property type="entry name" value="HisK_dim/P_dom"/>
</dbReference>
<dbReference type="PANTHER" id="PTHR43065">
    <property type="entry name" value="SENSOR HISTIDINE KINASE"/>
    <property type="match status" value="1"/>
</dbReference>
<name>A0ABT9G8A5_LEPDI</name>
<keyword evidence="6 12" id="KW-0418">Kinase</keyword>
<evidence type="ECO:0000256" key="10">
    <source>
        <dbReference type="SAM" id="Phobius"/>
    </source>
</evidence>
<evidence type="ECO:0000256" key="7">
    <source>
        <dbReference type="ARBA" id="ARBA00022840"/>
    </source>
</evidence>
<evidence type="ECO:0000256" key="1">
    <source>
        <dbReference type="ARBA" id="ARBA00000085"/>
    </source>
</evidence>
<evidence type="ECO:0000259" key="11">
    <source>
        <dbReference type="PROSITE" id="PS50109"/>
    </source>
</evidence>
<organism evidence="12 13">
    <name type="scientific">Leptothrix discophora</name>
    <dbReference type="NCBI Taxonomy" id="89"/>
    <lineage>
        <taxon>Bacteria</taxon>
        <taxon>Pseudomonadati</taxon>
        <taxon>Pseudomonadota</taxon>
        <taxon>Betaproteobacteria</taxon>
        <taxon>Burkholderiales</taxon>
        <taxon>Sphaerotilaceae</taxon>
        <taxon>Leptothrix</taxon>
    </lineage>
</organism>
<feature type="transmembrane region" description="Helical" evidence="10">
    <location>
        <begin position="204"/>
        <end position="225"/>
    </location>
</feature>
<feature type="domain" description="Histidine kinase" evidence="11">
    <location>
        <begin position="254"/>
        <end position="458"/>
    </location>
</feature>
<dbReference type="PANTHER" id="PTHR43065:SF10">
    <property type="entry name" value="PEROXIDE STRESS-ACTIVATED HISTIDINE KINASE MAK3"/>
    <property type="match status" value="1"/>
</dbReference>
<evidence type="ECO:0000256" key="3">
    <source>
        <dbReference type="ARBA" id="ARBA00022553"/>
    </source>
</evidence>
<keyword evidence="4" id="KW-0808">Transferase</keyword>
<keyword evidence="10" id="KW-0812">Transmembrane</keyword>
<dbReference type="Gene3D" id="3.30.565.10">
    <property type="entry name" value="Histidine kinase-like ATPase, C-terminal domain"/>
    <property type="match status" value="1"/>
</dbReference>
<evidence type="ECO:0000256" key="2">
    <source>
        <dbReference type="ARBA" id="ARBA00012438"/>
    </source>
</evidence>
<dbReference type="SMART" id="SM00387">
    <property type="entry name" value="HATPase_c"/>
    <property type="match status" value="1"/>
</dbReference>
<evidence type="ECO:0000313" key="12">
    <source>
        <dbReference type="EMBL" id="MDP4302418.1"/>
    </source>
</evidence>
<evidence type="ECO:0000256" key="5">
    <source>
        <dbReference type="ARBA" id="ARBA00022741"/>
    </source>
</evidence>
<evidence type="ECO:0000256" key="4">
    <source>
        <dbReference type="ARBA" id="ARBA00022679"/>
    </source>
</evidence>
<dbReference type="InterPro" id="IPR004358">
    <property type="entry name" value="Sig_transdc_His_kin-like_C"/>
</dbReference>
<keyword evidence="7" id="KW-0067">ATP-binding</keyword>
<gene>
    <name evidence="12" type="ORF">Q8X39_17405</name>
</gene>
<keyword evidence="10" id="KW-1133">Transmembrane helix</keyword>
<dbReference type="SUPFAM" id="SSF47384">
    <property type="entry name" value="Homodimeric domain of signal transducing histidine kinase"/>
    <property type="match status" value="1"/>
</dbReference>
<dbReference type="Proteomes" id="UP001235760">
    <property type="component" value="Unassembled WGS sequence"/>
</dbReference>
<comment type="caution">
    <text evidence="12">The sequence shown here is derived from an EMBL/GenBank/DDBJ whole genome shotgun (WGS) entry which is preliminary data.</text>
</comment>
<keyword evidence="13" id="KW-1185">Reference proteome</keyword>
<accession>A0ABT9G8A5</accession>
<keyword evidence="8" id="KW-0902">Two-component regulatory system</keyword>
<protein>
    <recommendedName>
        <fullName evidence="2">histidine kinase</fullName>
        <ecNumber evidence="2">2.7.13.3</ecNumber>
    </recommendedName>
</protein>